<dbReference type="Gene3D" id="2.60.40.1180">
    <property type="entry name" value="Golgi alpha-mannosidase II"/>
    <property type="match status" value="1"/>
</dbReference>
<reference evidence="1" key="1">
    <citation type="journal article" date="2020" name="Cell">
        <title>Large-Scale Comparative Analyses of Tick Genomes Elucidate Their Genetic Diversity and Vector Capacities.</title>
        <authorList>
            <consortium name="Tick Genome and Microbiome Consortium (TIGMIC)"/>
            <person name="Jia N."/>
            <person name="Wang J."/>
            <person name="Shi W."/>
            <person name="Du L."/>
            <person name="Sun Y."/>
            <person name="Zhan W."/>
            <person name="Jiang J.F."/>
            <person name="Wang Q."/>
            <person name="Zhang B."/>
            <person name="Ji P."/>
            <person name="Bell-Sakyi L."/>
            <person name="Cui X.M."/>
            <person name="Yuan T.T."/>
            <person name="Jiang B.G."/>
            <person name="Yang W.F."/>
            <person name="Lam T.T."/>
            <person name="Chang Q.C."/>
            <person name="Ding S.J."/>
            <person name="Wang X.J."/>
            <person name="Zhu J.G."/>
            <person name="Ruan X.D."/>
            <person name="Zhao L."/>
            <person name="Wei J.T."/>
            <person name="Ye R.Z."/>
            <person name="Que T.C."/>
            <person name="Du C.H."/>
            <person name="Zhou Y.H."/>
            <person name="Cheng J.X."/>
            <person name="Dai P.F."/>
            <person name="Guo W.B."/>
            <person name="Han X.H."/>
            <person name="Huang E.J."/>
            <person name="Li L.F."/>
            <person name="Wei W."/>
            <person name="Gao Y.C."/>
            <person name="Liu J.Z."/>
            <person name="Shao H.Z."/>
            <person name="Wang X."/>
            <person name="Wang C.C."/>
            <person name="Yang T.C."/>
            <person name="Huo Q.B."/>
            <person name="Li W."/>
            <person name="Chen H.Y."/>
            <person name="Chen S.E."/>
            <person name="Zhou L.G."/>
            <person name="Ni X.B."/>
            <person name="Tian J.H."/>
            <person name="Sheng Y."/>
            <person name="Liu T."/>
            <person name="Pan Y.S."/>
            <person name="Xia L.Y."/>
            <person name="Li J."/>
            <person name="Zhao F."/>
            <person name="Cao W.C."/>
        </authorList>
    </citation>
    <scope>NUCLEOTIDE SEQUENCE</scope>
    <source>
        <strain evidence="1">Rsan-2018</strain>
    </source>
</reference>
<dbReference type="EMBL" id="JABSTV010001249">
    <property type="protein sequence ID" value="KAH7962550.1"/>
    <property type="molecule type" value="Genomic_DNA"/>
</dbReference>
<comment type="caution">
    <text evidence="1">The sequence shown here is derived from an EMBL/GenBank/DDBJ whole genome shotgun (WGS) entry which is preliminary data.</text>
</comment>
<dbReference type="PANTHER" id="PTHR22762">
    <property type="entry name" value="ALPHA-GLUCOSIDASE"/>
    <property type="match status" value="1"/>
</dbReference>
<protein>
    <submittedName>
        <fullName evidence="1">Uncharacterized protein</fullName>
    </submittedName>
</protein>
<gene>
    <name evidence="1" type="ORF">HPB52_016855</name>
</gene>
<organism evidence="1 2">
    <name type="scientific">Rhipicephalus sanguineus</name>
    <name type="common">Brown dog tick</name>
    <name type="synonym">Ixodes sanguineus</name>
    <dbReference type="NCBI Taxonomy" id="34632"/>
    <lineage>
        <taxon>Eukaryota</taxon>
        <taxon>Metazoa</taxon>
        <taxon>Ecdysozoa</taxon>
        <taxon>Arthropoda</taxon>
        <taxon>Chelicerata</taxon>
        <taxon>Arachnida</taxon>
        <taxon>Acari</taxon>
        <taxon>Parasitiformes</taxon>
        <taxon>Ixodida</taxon>
        <taxon>Ixodoidea</taxon>
        <taxon>Ixodidae</taxon>
        <taxon>Rhipicephalinae</taxon>
        <taxon>Rhipicephalus</taxon>
        <taxon>Rhipicephalus</taxon>
    </lineage>
</organism>
<dbReference type="GO" id="GO:0004553">
    <property type="term" value="F:hydrolase activity, hydrolyzing O-glycosyl compounds"/>
    <property type="evidence" value="ECO:0007669"/>
    <property type="project" value="TreeGrafter"/>
</dbReference>
<reference evidence="1" key="2">
    <citation type="submission" date="2021-09" db="EMBL/GenBank/DDBJ databases">
        <authorList>
            <person name="Jia N."/>
            <person name="Wang J."/>
            <person name="Shi W."/>
            <person name="Du L."/>
            <person name="Sun Y."/>
            <person name="Zhan W."/>
            <person name="Jiang J."/>
            <person name="Wang Q."/>
            <person name="Zhang B."/>
            <person name="Ji P."/>
            <person name="Sakyi L.B."/>
            <person name="Cui X."/>
            <person name="Yuan T."/>
            <person name="Jiang B."/>
            <person name="Yang W."/>
            <person name="Lam T.T.-Y."/>
            <person name="Chang Q."/>
            <person name="Ding S."/>
            <person name="Wang X."/>
            <person name="Zhu J."/>
            <person name="Ruan X."/>
            <person name="Zhao L."/>
            <person name="Wei J."/>
            <person name="Que T."/>
            <person name="Du C."/>
            <person name="Cheng J."/>
            <person name="Dai P."/>
            <person name="Han X."/>
            <person name="Huang E."/>
            <person name="Gao Y."/>
            <person name="Liu J."/>
            <person name="Shao H."/>
            <person name="Ye R."/>
            <person name="Li L."/>
            <person name="Wei W."/>
            <person name="Wang X."/>
            <person name="Wang C."/>
            <person name="Huo Q."/>
            <person name="Li W."/>
            <person name="Guo W."/>
            <person name="Chen H."/>
            <person name="Chen S."/>
            <person name="Zhou L."/>
            <person name="Zhou L."/>
            <person name="Ni X."/>
            <person name="Tian J."/>
            <person name="Zhou Y."/>
            <person name="Sheng Y."/>
            <person name="Liu T."/>
            <person name="Pan Y."/>
            <person name="Xia L."/>
            <person name="Li J."/>
            <person name="Zhao F."/>
            <person name="Cao W."/>
        </authorList>
    </citation>
    <scope>NUCLEOTIDE SEQUENCE</scope>
    <source>
        <strain evidence="1">Rsan-2018</strain>
        <tissue evidence="1">Larvae</tissue>
    </source>
</reference>
<accession>A0A9D4SZA0</accession>
<keyword evidence="2" id="KW-1185">Reference proteome</keyword>
<proteinExistence type="predicted"/>
<sequence>MEQGREFSSYKSGQWLPVYSPLFDPSRPCTLHVRGGSVIPMQGHANTTTVSRRNPMKLLVALNASGEAVGDLYWDDGETRDAQLLEEYVYLKFRAMNNTLEICSYQYKKLFNSTFDELAIMSVRVLGIRRRPARVELDGYYLLSRRQYRWHHSNKVMDLKQILMPLRKNTTVRWFMS</sequence>
<dbReference type="Proteomes" id="UP000821837">
    <property type="component" value="Chromosome 3"/>
</dbReference>
<evidence type="ECO:0000313" key="1">
    <source>
        <dbReference type="EMBL" id="KAH7962550.1"/>
    </source>
</evidence>
<dbReference type="VEuPathDB" id="VectorBase:RSAN_039990"/>
<dbReference type="AlphaFoldDB" id="A0A9D4SZA0"/>
<dbReference type="PANTHER" id="PTHR22762:SF133">
    <property type="entry name" value="P-TYPE DOMAIN-CONTAINING PROTEIN"/>
    <property type="match status" value="1"/>
</dbReference>
<evidence type="ECO:0000313" key="2">
    <source>
        <dbReference type="Proteomes" id="UP000821837"/>
    </source>
</evidence>
<name>A0A9D4SZA0_RHISA</name>
<dbReference type="InterPro" id="IPR013780">
    <property type="entry name" value="Glyco_hydro_b"/>
</dbReference>